<dbReference type="AlphaFoldDB" id="A0A8D7ZYS6"/>
<evidence type="ECO:0000313" key="2">
    <source>
        <dbReference type="EMBL" id="CAG6446335.1"/>
    </source>
</evidence>
<accession>A0A8D7ZYS6</accession>
<dbReference type="EMBL" id="HBUE01006767">
    <property type="protein sequence ID" value="CAG6446335.1"/>
    <property type="molecule type" value="Transcribed_RNA"/>
</dbReference>
<evidence type="ECO:0000256" key="1">
    <source>
        <dbReference type="SAM" id="MobiDB-lite"/>
    </source>
</evidence>
<feature type="region of interest" description="Disordered" evidence="1">
    <location>
        <begin position="32"/>
        <end position="52"/>
    </location>
</feature>
<proteinExistence type="predicted"/>
<organism evidence="2">
    <name type="scientific">Culex pipiens</name>
    <name type="common">House mosquito</name>
    <dbReference type="NCBI Taxonomy" id="7175"/>
    <lineage>
        <taxon>Eukaryota</taxon>
        <taxon>Metazoa</taxon>
        <taxon>Ecdysozoa</taxon>
        <taxon>Arthropoda</taxon>
        <taxon>Hexapoda</taxon>
        <taxon>Insecta</taxon>
        <taxon>Pterygota</taxon>
        <taxon>Neoptera</taxon>
        <taxon>Endopterygota</taxon>
        <taxon>Diptera</taxon>
        <taxon>Nematocera</taxon>
        <taxon>Culicoidea</taxon>
        <taxon>Culicidae</taxon>
        <taxon>Culicinae</taxon>
        <taxon>Culicini</taxon>
        <taxon>Culex</taxon>
        <taxon>Culex</taxon>
    </lineage>
</organism>
<reference evidence="2" key="1">
    <citation type="submission" date="2021-05" db="EMBL/GenBank/DDBJ databases">
        <authorList>
            <person name="Alioto T."/>
            <person name="Alioto T."/>
            <person name="Gomez Garrido J."/>
        </authorList>
    </citation>
    <scope>NUCLEOTIDE SEQUENCE</scope>
</reference>
<name>A0A8D7ZYS6_CULPI</name>
<feature type="compositionally biased region" description="Polar residues" evidence="1">
    <location>
        <begin position="42"/>
        <end position="52"/>
    </location>
</feature>
<sequence length="144" mass="16924">MARAPFLPPRYRIQTEKFRPLLTCKRRMLKRKPSCKDEQTSRVRIQNPTSKSASEVHPVLFEGFAIFQSCPSRRNPSNPPFYRRLQHGRPVTPSHECHAVILPLEEDAKVQKTRQIREKHKHFVQNRAARSEKYVTKTNLVKSH</sequence>
<protein>
    <submittedName>
        <fullName evidence="2">(northern house mosquito) hypothetical protein</fullName>
    </submittedName>
</protein>